<dbReference type="KEGG" id="ehx:EMIHUDRAFT_212202"/>
<sequence>MATSSPPLAPPPSPAVPPPLAIRDGAARDRDGAAMPLGGDRLQNDTPAMLLSSPPLAPRDGSAMQPGGGQLEMDEMDEEGRTHHRARMLNNGLALASQKVQTPDNLEMDEMDEEERTRHLRRLRKRGVDSNFPAPPPLEFSRRCNGACQNTVPIMPGEPGRGRMHVFPSRPPRRIAGCLEGTELEAARAEWHALDKTDEREAMRRARNLAMSRSAPHREGDSARRAKARRESTSQQRSHRVADRARWRLRSDDIADKREHRHWRAVVVRSGIGRAFSLSERWVW</sequence>
<dbReference type="GeneID" id="17260248"/>
<reference evidence="3" key="1">
    <citation type="journal article" date="2013" name="Nature">
        <title>Pan genome of the phytoplankton Emiliania underpins its global distribution.</title>
        <authorList>
            <person name="Read B.A."/>
            <person name="Kegel J."/>
            <person name="Klute M.J."/>
            <person name="Kuo A."/>
            <person name="Lefebvre S.C."/>
            <person name="Maumus F."/>
            <person name="Mayer C."/>
            <person name="Miller J."/>
            <person name="Monier A."/>
            <person name="Salamov A."/>
            <person name="Young J."/>
            <person name="Aguilar M."/>
            <person name="Claverie J.M."/>
            <person name="Frickenhaus S."/>
            <person name="Gonzalez K."/>
            <person name="Herman E.K."/>
            <person name="Lin Y.C."/>
            <person name="Napier J."/>
            <person name="Ogata H."/>
            <person name="Sarno A.F."/>
            <person name="Shmutz J."/>
            <person name="Schroeder D."/>
            <person name="de Vargas C."/>
            <person name="Verret F."/>
            <person name="von Dassow P."/>
            <person name="Valentin K."/>
            <person name="Van de Peer Y."/>
            <person name="Wheeler G."/>
            <person name="Dacks J.B."/>
            <person name="Delwiche C.F."/>
            <person name="Dyhrman S.T."/>
            <person name="Glockner G."/>
            <person name="John U."/>
            <person name="Richards T."/>
            <person name="Worden A.Z."/>
            <person name="Zhang X."/>
            <person name="Grigoriev I.V."/>
            <person name="Allen A.E."/>
            <person name="Bidle K."/>
            <person name="Borodovsky M."/>
            <person name="Bowler C."/>
            <person name="Brownlee C."/>
            <person name="Cock J.M."/>
            <person name="Elias M."/>
            <person name="Gladyshev V.N."/>
            <person name="Groth M."/>
            <person name="Guda C."/>
            <person name="Hadaegh A."/>
            <person name="Iglesias-Rodriguez M.D."/>
            <person name="Jenkins J."/>
            <person name="Jones B.M."/>
            <person name="Lawson T."/>
            <person name="Leese F."/>
            <person name="Lindquist E."/>
            <person name="Lobanov A."/>
            <person name="Lomsadze A."/>
            <person name="Malik S.B."/>
            <person name="Marsh M.E."/>
            <person name="Mackinder L."/>
            <person name="Mock T."/>
            <person name="Mueller-Roeber B."/>
            <person name="Pagarete A."/>
            <person name="Parker M."/>
            <person name="Probert I."/>
            <person name="Quesneville H."/>
            <person name="Raines C."/>
            <person name="Rensing S.A."/>
            <person name="Riano-Pachon D.M."/>
            <person name="Richier S."/>
            <person name="Rokitta S."/>
            <person name="Shiraiwa Y."/>
            <person name="Soanes D.M."/>
            <person name="van der Giezen M."/>
            <person name="Wahlund T.M."/>
            <person name="Williams B."/>
            <person name="Wilson W."/>
            <person name="Wolfe G."/>
            <person name="Wurch L.L."/>
        </authorList>
    </citation>
    <scope>NUCLEOTIDE SEQUENCE</scope>
</reference>
<dbReference type="HOGENOM" id="CLU_085554_0_0_1"/>
<feature type="compositionally biased region" description="Pro residues" evidence="1">
    <location>
        <begin position="7"/>
        <end position="20"/>
    </location>
</feature>
<feature type="region of interest" description="Disordered" evidence="1">
    <location>
        <begin position="1"/>
        <end position="83"/>
    </location>
</feature>
<keyword evidence="3" id="KW-1185">Reference proteome</keyword>
<evidence type="ECO:0000313" key="3">
    <source>
        <dbReference type="Proteomes" id="UP000013827"/>
    </source>
</evidence>
<proteinExistence type="predicted"/>
<dbReference type="RefSeq" id="XP_005766590.1">
    <property type="nucleotide sequence ID" value="XM_005766533.1"/>
</dbReference>
<evidence type="ECO:0000313" key="2">
    <source>
        <dbReference type="EnsemblProtists" id="EOD14161"/>
    </source>
</evidence>
<evidence type="ECO:0000256" key="1">
    <source>
        <dbReference type="SAM" id="MobiDB-lite"/>
    </source>
</evidence>
<dbReference type="EnsemblProtists" id="EOD14161">
    <property type="protein sequence ID" value="EOD14161"/>
    <property type="gene ID" value="EMIHUDRAFT_212202"/>
</dbReference>
<dbReference type="Proteomes" id="UP000013827">
    <property type="component" value="Unassembled WGS sequence"/>
</dbReference>
<dbReference type="AlphaFoldDB" id="A0A0D3ISC6"/>
<feature type="region of interest" description="Disordered" evidence="1">
    <location>
        <begin position="209"/>
        <end position="244"/>
    </location>
</feature>
<name>A0A0D3ISC6_EMIH1</name>
<reference evidence="2" key="2">
    <citation type="submission" date="2024-10" db="UniProtKB">
        <authorList>
            <consortium name="EnsemblProtists"/>
        </authorList>
    </citation>
    <scope>IDENTIFICATION</scope>
</reference>
<accession>A0A0D3ISC6</accession>
<protein>
    <submittedName>
        <fullName evidence="2">Uncharacterized protein</fullName>
    </submittedName>
</protein>
<dbReference type="PaxDb" id="2903-EOD14161"/>
<feature type="compositionally biased region" description="Basic and acidic residues" evidence="1">
    <location>
        <begin position="216"/>
        <end position="232"/>
    </location>
</feature>
<organism evidence="2 3">
    <name type="scientific">Emiliania huxleyi (strain CCMP1516)</name>
    <dbReference type="NCBI Taxonomy" id="280463"/>
    <lineage>
        <taxon>Eukaryota</taxon>
        <taxon>Haptista</taxon>
        <taxon>Haptophyta</taxon>
        <taxon>Prymnesiophyceae</taxon>
        <taxon>Isochrysidales</taxon>
        <taxon>Noelaerhabdaceae</taxon>
        <taxon>Emiliania</taxon>
    </lineage>
</organism>